<dbReference type="EMBL" id="DVGZ01000060">
    <property type="protein sequence ID" value="HIR47208.1"/>
    <property type="molecule type" value="Genomic_DNA"/>
</dbReference>
<dbReference type="Proteomes" id="UP000824242">
    <property type="component" value="Unassembled WGS sequence"/>
</dbReference>
<reference evidence="2" key="1">
    <citation type="submission" date="2020-10" db="EMBL/GenBank/DDBJ databases">
        <authorList>
            <person name="Gilroy R."/>
        </authorList>
    </citation>
    <scope>NUCLEOTIDE SEQUENCE</scope>
    <source>
        <strain evidence="2">ChiSxjej1B13-7958</strain>
    </source>
</reference>
<dbReference type="Pfam" id="PF13302">
    <property type="entry name" value="Acetyltransf_3"/>
    <property type="match status" value="1"/>
</dbReference>
<accession>A0A9D1AN16</accession>
<dbReference type="InterPro" id="IPR051531">
    <property type="entry name" value="N-acetyltransferase"/>
</dbReference>
<evidence type="ECO:0000313" key="3">
    <source>
        <dbReference type="Proteomes" id="UP000824242"/>
    </source>
</evidence>
<dbReference type="PANTHER" id="PTHR43792">
    <property type="entry name" value="GNAT FAMILY, PUTATIVE (AFU_ORTHOLOGUE AFUA_3G00765)-RELATED-RELATED"/>
    <property type="match status" value="1"/>
</dbReference>
<dbReference type="PROSITE" id="PS51186">
    <property type="entry name" value="GNAT"/>
    <property type="match status" value="1"/>
</dbReference>
<dbReference type="PANTHER" id="PTHR43792:SF1">
    <property type="entry name" value="N-ACETYLTRANSFERASE DOMAIN-CONTAINING PROTEIN"/>
    <property type="match status" value="1"/>
</dbReference>
<protein>
    <submittedName>
        <fullName evidence="2">GNAT family N-acetyltransferase</fullName>
    </submittedName>
</protein>
<name>A0A9D1AN16_9FIRM</name>
<dbReference type="InterPro" id="IPR000182">
    <property type="entry name" value="GNAT_dom"/>
</dbReference>
<dbReference type="SUPFAM" id="SSF55729">
    <property type="entry name" value="Acyl-CoA N-acyltransferases (Nat)"/>
    <property type="match status" value="1"/>
</dbReference>
<dbReference type="GO" id="GO:0016747">
    <property type="term" value="F:acyltransferase activity, transferring groups other than amino-acyl groups"/>
    <property type="evidence" value="ECO:0007669"/>
    <property type="project" value="InterPro"/>
</dbReference>
<gene>
    <name evidence="2" type="ORF">IAB89_06055</name>
</gene>
<proteinExistence type="predicted"/>
<feature type="domain" description="N-acetyltransferase" evidence="1">
    <location>
        <begin position="21"/>
        <end position="178"/>
    </location>
</feature>
<evidence type="ECO:0000313" key="2">
    <source>
        <dbReference type="EMBL" id="HIR47208.1"/>
    </source>
</evidence>
<dbReference type="InterPro" id="IPR016181">
    <property type="entry name" value="Acyl_CoA_acyltransferase"/>
</dbReference>
<comment type="caution">
    <text evidence="2">The sequence shown here is derived from an EMBL/GenBank/DDBJ whole genome shotgun (WGS) entry which is preliminary data.</text>
</comment>
<evidence type="ECO:0000259" key="1">
    <source>
        <dbReference type="PROSITE" id="PS51186"/>
    </source>
</evidence>
<dbReference type="AlphaFoldDB" id="A0A9D1AN16"/>
<organism evidence="2 3">
    <name type="scientific">Candidatus Caccousia avicola</name>
    <dbReference type="NCBI Taxonomy" id="2840721"/>
    <lineage>
        <taxon>Bacteria</taxon>
        <taxon>Bacillati</taxon>
        <taxon>Bacillota</taxon>
        <taxon>Clostridia</taxon>
        <taxon>Eubacteriales</taxon>
        <taxon>Oscillospiraceae</taxon>
        <taxon>Oscillospiraceae incertae sedis</taxon>
        <taxon>Candidatus Caccousia</taxon>
    </lineage>
</organism>
<reference evidence="2" key="2">
    <citation type="journal article" date="2021" name="PeerJ">
        <title>Extensive microbial diversity within the chicken gut microbiome revealed by metagenomics and culture.</title>
        <authorList>
            <person name="Gilroy R."/>
            <person name="Ravi A."/>
            <person name="Getino M."/>
            <person name="Pursley I."/>
            <person name="Horton D.L."/>
            <person name="Alikhan N.F."/>
            <person name="Baker D."/>
            <person name="Gharbi K."/>
            <person name="Hall N."/>
            <person name="Watson M."/>
            <person name="Adriaenssens E.M."/>
            <person name="Foster-Nyarko E."/>
            <person name="Jarju S."/>
            <person name="Secka A."/>
            <person name="Antonio M."/>
            <person name="Oren A."/>
            <person name="Chaudhuri R.R."/>
            <person name="La Ragione R."/>
            <person name="Hildebrand F."/>
            <person name="Pallen M.J."/>
        </authorList>
    </citation>
    <scope>NUCLEOTIDE SEQUENCE</scope>
    <source>
        <strain evidence="2">ChiSxjej1B13-7958</strain>
    </source>
</reference>
<sequence length="201" mass="23666">MISPTLDPKQENEPLAETERLILRFFRSEDENDLHEILGDEETMRFSEPAFHPEQTRRFLADFCIARHGAIAAVQKETGKVIGYLLFREDSAEVYEMGWFFNRQYWGKGYAQEACRVLLHYAFTTCRAHRVFAETTDGDRCVRLMRRLTMKPEGVLRKHIRDNKGNWADMILYGILIEEWQEKAAQKTDACISTFRMEEFL</sequence>
<dbReference type="Gene3D" id="3.40.630.30">
    <property type="match status" value="1"/>
</dbReference>